<dbReference type="Gene3D" id="3.10.20.310">
    <property type="entry name" value="membrane protein fhac"/>
    <property type="match status" value="1"/>
</dbReference>
<protein>
    <submittedName>
        <fullName evidence="5">Autotransporter assembly complex family protein</fullName>
    </submittedName>
</protein>
<dbReference type="PANTHER" id="PTHR12815">
    <property type="entry name" value="SORTING AND ASSEMBLY MACHINERY SAMM50 PROTEIN FAMILY MEMBER"/>
    <property type="match status" value="1"/>
</dbReference>
<gene>
    <name evidence="5" type="ORF">ACFOD9_03460</name>
</gene>
<name>A0ABV7IM76_9SPHN</name>
<sequence length="712" mass="75783">MALGLVLLAPVPGRAQGAGAAPEQDLKDLIPDSAVVDPEAWARGAPAAPDAPATPAPVAPLADLPGLTVPWPDSLAPPPALASLPVEPDVAAALAQEEQQAFPAPEAGVRGEEVKVGNHLTLVFPQTFKAFPGQGAFLDRFRALSALRKYDTEKDTIAQVSARARADKDLLERLLRIYGYYDATVTQTVGNPRVPGAGAGETSADAAVRFDIAPGERFRLGAIDLGNLAATGPDYLLFRKAFPLQPGEPLDNDRIVAARDQLDVQLGENGHAFAHLGAPELLVDHKRAEGDLTIPVEPGGKYRFGPVVSQNPRFLSSHHLADIARFERGDIYKRTDQEDLKRAILATGLVSSVTVTPRELSAPPAPGQAGEVALDVGLVPGPLRTIAGLAGYDTADGVRLEASWEHRNFFPPEGMLRLRGVAGTKEQLVGTTVRWNNFHGRDQVLTLDLYGNTVNRDAYTARTIAFTSTFEKLTTLLFQKPWVWSVGLEVVATQERESAVSGQLVPRNTYFVTALPVRGAFDRSDDLLDPTRGWRASLRISPEVSRQKGGPRVTYARVQADASAYLPVGGKVVLAARTRLGAIPGTDLANIAPSRRFYAGGGGSVRGYGYQEIGPRDTANAPSGGRSLAEFSLEARISTGLLGGALQLVPFLDAGSVSAAVTPTFRDIRYGAGLGLRYKTGFGPIRLDLGTPLNRRPGDSRVTVSVALGQAF</sequence>
<accession>A0ABV7IM76</accession>
<evidence type="ECO:0000313" key="5">
    <source>
        <dbReference type="EMBL" id="MFC3173304.1"/>
    </source>
</evidence>
<keyword evidence="3" id="KW-0472">Membrane</keyword>
<dbReference type="EMBL" id="JBHRTQ010000004">
    <property type="protein sequence ID" value="MFC3173304.1"/>
    <property type="molecule type" value="Genomic_DNA"/>
</dbReference>
<dbReference type="RefSeq" id="WP_379508697.1">
    <property type="nucleotide sequence ID" value="NZ_JBHRTQ010000004.1"/>
</dbReference>
<keyword evidence="6" id="KW-1185">Reference proteome</keyword>
<dbReference type="InterPro" id="IPR000184">
    <property type="entry name" value="Bac_surfAg_D15"/>
</dbReference>
<dbReference type="Gene3D" id="2.40.160.50">
    <property type="entry name" value="membrane protein fhac: a member of the omp85/tpsb transporter family"/>
    <property type="match status" value="1"/>
</dbReference>
<feature type="domain" description="Bacterial surface antigen (D15)" evidence="4">
    <location>
        <begin position="416"/>
        <end position="712"/>
    </location>
</feature>
<keyword evidence="2" id="KW-0812">Transmembrane</keyword>
<dbReference type="Pfam" id="PF01103">
    <property type="entry name" value="Omp85"/>
    <property type="match status" value="1"/>
</dbReference>
<evidence type="ECO:0000256" key="1">
    <source>
        <dbReference type="ARBA" id="ARBA00004370"/>
    </source>
</evidence>
<comment type="caution">
    <text evidence="5">The sequence shown here is derived from an EMBL/GenBank/DDBJ whole genome shotgun (WGS) entry which is preliminary data.</text>
</comment>
<organism evidence="5 6">
    <name type="scientific">Novosphingobium bradum</name>
    <dbReference type="NCBI Taxonomy" id="1737444"/>
    <lineage>
        <taxon>Bacteria</taxon>
        <taxon>Pseudomonadati</taxon>
        <taxon>Pseudomonadota</taxon>
        <taxon>Alphaproteobacteria</taxon>
        <taxon>Sphingomonadales</taxon>
        <taxon>Sphingomonadaceae</taxon>
        <taxon>Novosphingobium</taxon>
    </lineage>
</organism>
<evidence type="ECO:0000259" key="4">
    <source>
        <dbReference type="Pfam" id="PF01103"/>
    </source>
</evidence>
<evidence type="ECO:0000256" key="3">
    <source>
        <dbReference type="ARBA" id="ARBA00023136"/>
    </source>
</evidence>
<dbReference type="InterPro" id="IPR039910">
    <property type="entry name" value="D15-like"/>
</dbReference>
<dbReference type="PANTHER" id="PTHR12815:SF42">
    <property type="entry name" value="BACTERIAL SURFACE ANTIGEN (D15) DOMAIN-CONTAINING PROTEIN"/>
    <property type="match status" value="1"/>
</dbReference>
<evidence type="ECO:0000313" key="6">
    <source>
        <dbReference type="Proteomes" id="UP001595604"/>
    </source>
</evidence>
<evidence type="ECO:0000256" key="2">
    <source>
        <dbReference type="ARBA" id="ARBA00022452"/>
    </source>
</evidence>
<comment type="subcellular location">
    <subcellularLocation>
        <location evidence="1">Membrane</location>
    </subcellularLocation>
</comment>
<keyword evidence="2" id="KW-1134">Transmembrane beta strand</keyword>
<proteinExistence type="predicted"/>
<reference evidence="6" key="1">
    <citation type="journal article" date="2019" name="Int. J. Syst. Evol. Microbiol.">
        <title>The Global Catalogue of Microorganisms (GCM) 10K type strain sequencing project: providing services to taxonomists for standard genome sequencing and annotation.</title>
        <authorList>
            <consortium name="The Broad Institute Genomics Platform"/>
            <consortium name="The Broad Institute Genome Sequencing Center for Infectious Disease"/>
            <person name="Wu L."/>
            <person name="Ma J."/>
        </authorList>
    </citation>
    <scope>NUCLEOTIDE SEQUENCE [LARGE SCALE GENOMIC DNA]</scope>
    <source>
        <strain evidence="6">KCTC 42984</strain>
    </source>
</reference>
<dbReference type="Proteomes" id="UP001595604">
    <property type="component" value="Unassembled WGS sequence"/>
</dbReference>